<dbReference type="GO" id="GO:0000156">
    <property type="term" value="F:phosphorelay response regulator activity"/>
    <property type="evidence" value="ECO:0007669"/>
    <property type="project" value="TreeGrafter"/>
</dbReference>
<gene>
    <name evidence="12" type="ORF">A6M13_12615</name>
</gene>
<dbReference type="PANTHER" id="PTHR45526:SF1">
    <property type="entry name" value="TRANSCRIPTIONAL REGULATORY PROTEIN DCUR-RELATED"/>
    <property type="match status" value="1"/>
</dbReference>
<dbReference type="SUPFAM" id="SSF46785">
    <property type="entry name" value="Winged helix' DNA-binding domain"/>
    <property type="match status" value="1"/>
</dbReference>
<organism evidence="12 13">
    <name type="scientific">Caryophanon tenue</name>
    <dbReference type="NCBI Taxonomy" id="33978"/>
    <lineage>
        <taxon>Bacteria</taxon>
        <taxon>Bacillati</taxon>
        <taxon>Bacillota</taxon>
        <taxon>Bacilli</taxon>
        <taxon>Bacillales</taxon>
        <taxon>Caryophanaceae</taxon>
        <taxon>Caryophanon</taxon>
    </lineage>
</organism>
<keyword evidence="6 9" id="KW-0238">DNA-binding</keyword>
<dbReference type="GO" id="GO:0003677">
    <property type="term" value="F:DNA binding"/>
    <property type="evidence" value="ECO:0007669"/>
    <property type="project" value="UniProtKB-KW"/>
</dbReference>
<dbReference type="Pfam" id="PF00072">
    <property type="entry name" value="Response_reg"/>
    <property type="match status" value="1"/>
</dbReference>
<sequence length="228" mass="26431">MHIWIVEDDFRIARIHTQYVQQHMIDARIQNFQTAHALKEALRTHELPAVILLDLYIPDVEGYELVAFLRQTYPSILIVMITAATEYEHVQALYAYGVFDYIVKPFQQQRLTHTLVKIQQVCKLLSQQTDYTQQQIDALWAVSPATEQVETLPKGIDTQTLERVATFFDDASVTYTATALSQHIGTSRSTARRYLEHLVERGILQTELLYGTVGRPERNYRRATYEQN</sequence>
<comment type="subcellular location">
    <subcellularLocation>
        <location evidence="1 9">Cytoplasm</location>
    </subcellularLocation>
</comment>
<dbReference type="Proteomes" id="UP000093199">
    <property type="component" value="Unassembled WGS sequence"/>
</dbReference>
<evidence type="ECO:0000256" key="6">
    <source>
        <dbReference type="ARBA" id="ARBA00023125"/>
    </source>
</evidence>
<dbReference type="EMBL" id="MASJ01000008">
    <property type="protein sequence ID" value="OCS86799.1"/>
    <property type="molecule type" value="Genomic_DNA"/>
</dbReference>
<dbReference type="RefSeq" id="WP_066544506.1">
    <property type="nucleotide sequence ID" value="NZ_MASJ01000008.1"/>
</dbReference>
<dbReference type="PIRSF" id="PIRSF006171">
    <property type="entry name" value="RR_citrat_malat"/>
    <property type="match status" value="1"/>
</dbReference>
<keyword evidence="13" id="KW-1185">Reference proteome</keyword>
<dbReference type="GO" id="GO:0003700">
    <property type="term" value="F:DNA-binding transcription factor activity"/>
    <property type="evidence" value="ECO:0007669"/>
    <property type="project" value="InterPro"/>
</dbReference>
<evidence type="ECO:0000256" key="9">
    <source>
        <dbReference type="PIRNR" id="PIRNR006171"/>
    </source>
</evidence>
<keyword evidence="3 10" id="KW-0597">Phosphoprotein</keyword>
<dbReference type="Gene3D" id="3.40.50.2300">
    <property type="match status" value="1"/>
</dbReference>
<dbReference type="STRING" id="33978.A6M13_12615"/>
<accession>A0A1C0YI54</accession>
<evidence type="ECO:0000256" key="4">
    <source>
        <dbReference type="ARBA" id="ARBA00023012"/>
    </source>
</evidence>
<reference evidence="12 13" key="1">
    <citation type="submission" date="2016-07" db="EMBL/GenBank/DDBJ databases">
        <title>Caryophanon tenue genome sequencing.</title>
        <authorList>
            <person name="Verma A."/>
            <person name="Pal Y."/>
            <person name="Krishnamurthi S."/>
        </authorList>
    </citation>
    <scope>NUCLEOTIDE SEQUENCE [LARGE SCALE GENOMIC DNA]</scope>
    <source>
        <strain evidence="12 13">DSM 14152</strain>
    </source>
</reference>
<feature type="domain" description="Response regulatory" evidence="11">
    <location>
        <begin position="2"/>
        <end position="119"/>
    </location>
</feature>
<dbReference type="InterPro" id="IPR051271">
    <property type="entry name" value="2C-system_Tx_regulators"/>
</dbReference>
<protein>
    <recommendedName>
        <fullName evidence="9">Transcriptional regulatory protein</fullName>
    </recommendedName>
</protein>
<evidence type="ECO:0000256" key="7">
    <source>
        <dbReference type="ARBA" id="ARBA00023159"/>
    </source>
</evidence>
<keyword evidence="5 9" id="KW-0805">Transcription regulation</keyword>
<dbReference type="InterPro" id="IPR036388">
    <property type="entry name" value="WH-like_DNA-bd_sf"/>
</dbReference>
<evidence type="ECO:0000256" key="3">
    <source>
        <dbReference type="ARBA" id="ARBA00022553"/>
    </source>
</evidence>
<evidence type="ECO:0000256" key="2">
    <source>
        <dbReference type="ARBA" id="ARBA00022490"/>
    </source>
</evidence>
<dbReference type="InterPro" id="IPR048714">
    <property type="entry name" value="DpiA-like_HTH"/>
</dbReference>
<dbReference type="PROSITE" id="PS50110">
    <property type="entry name" value="RESPONSE_REGULATORY"/>
    <property type="match status" value="1"/>
</dbReference>
<keyword evidence="4 9" id="KW-0902">Two-component regulatory system</keyword>
<evidence type="ECO:0000313" key="12">
    <source>
        <dbReference type="EMBL" id="OCS86799.1"/>
    </source>
</evidence>
<keyword evidence="2 9" id="KW-0963">Cytoplasm</keyword>
<dbReference type="Gene3D" id="1.10.10.10">
    <property type="entry name" value="Winged helix-like DNA-binding domain superfamily/Winged helix DNA-binding domain"/>
    <property type="match status" value="1"/>
</dbReference>
<dbReference type="InterPro" id="IPR011006">
    <property type="entry name" value="CheY-like_superfamily"/>
</dbReference>
<keyword evidence="8 9" id="KW-0804">Transcription</keyword>
<comment type="caution">
    <text evidence="12">The sequence shown here is derived from an EMBL/GenBank/DDBJ whole genome shotgun (WGS) entry which is preliminary data.</text>
</comment>
<dbReference type="SUPFAM" id="SSF52172">
    <property type="entry name" value="CheY-like"/>
    <property type="match status" value="1"/>
</dbReference>
<dbReference type="AlphaFoldDB" id="A0A1C0YI54"/>
<dbReference type="GO" id="GO:0005737">
    <property type="term" value="C:cytoplasm"/>
    <property type="evidence" value="ECO:0007669"/>
    <property type="project" value="UniProtKB-SubCell"/>
</dbReference>
<dbReference type="PANTHER" id="PTHR45526">
    <property type="entry name" value="TRANSCRIPTIONAL REGULATORY PROTEIN DPIA"/>
    <property type="match status" value="1"/>
</dbReference>
<name>A0A1C0YI54_9BACL</name>
<dbReference type="SMART" id="SM00448">
    <property type="entry name" value="REC"/>
    <property type="match status" value="1"/>
</dbReference>
<evidence type="ECO:0000256" key="5">
    <source>
        <dbReference type="ARBA" id="ARBA00023015"/>
    </source>
</evidence>
<evidence type="ECO:0000313" key="13">
    <source>
        <dbReference type="Proteomes" id="UP000093199"/>
    </source>
</evidence>
<evidence type="ECO:0000259" key="11">
    <source>
        <dbReference type="PROSITE" id="PS50110"/>
    </source>
</evidence>
<proteinExistence type="predicted"/>
<evidence type="ECO:0000256" key="8">
    <source>
        <dbReference type="ARBA" id="ARBA00023163"/>
    </source>
</evidence>
<evidence type="ECO:0000256" key="10">
    <source>
        <dbReference type="PROSITE-ProRule" id="PRU00169"/>
    </source>
</evidence>
<dbReference type="InterPro" id="IPR024187">
    <property type="entry name" value="Sig_transdc_resp-reg_cit/mal"/>
</dbReference>
<keyword evidence="7 9" id="KW-0010">Activator</keyword>
<dbReference type="OrthoDB" id="9759232at2"/>
<dbReference type="Pfam" id="PF20714">
    <property type="entry name" value="HTH_64"/>
    <property type="match status" value="1"/>
</dbReference>
<dbReference type="InterPro" id="IPR036390">
    <property type="entry name" value="WH_DNA-bd_sf"/>
</dbReference>
<dbReference type="InterPro" id="IPR001789">
    <property type="entry name" value="Sig_transdc_resp-reg_receiver"/>
</dbReference>
<evidence type="ECO:0000256" key="1">
    <source>
        <dbReference type="ARBA" id="ARBA00004496"/>
    </source>
</evidence>
<feature type="modified residue" description="4-aspartylphosphate" evidence="10">
    <location>
        <position position="54"/>
    </location>
</feature>